<dbReference type="PANTHER" id="PTHR14149:SF14">
    <property type="entry name" value="CALPONIN-HOMOLOGY (CH) DOMAIN-CONTAINING PROTEIN"/>
    <property type="match status" value="1"/>
</dbReference>
<protein>
    <recommendedName>
        <fullName evidence="1">Calponin-homology (CH) domain-containing protein</fullName>
    </recommendedName>
</protein>
<dbReference type="GO" id="GO:0051015">
    <property type="term" value="F:actin filament binding"/>
    <property type="evidence" value="ECO:0007669"/>
    <property type="project" value="TreeGrafter"/>
</dbReference>
<dbReference type="GO" id="GO:0005096">
    <property type="term" value="F:GTPase activator activity"/>
    <property type="evidence" value="ECO:0007669"/>
    <property type="project" value="TreeGrafter"/>
</dbReference>
<dbReference type="InParanoid" id="A0A1Y1XVH4"/>
<comment type="caution">
    <text evidence="2">The sequence shown here is derived from an EMBL/GenBank/DDBJ whole genome shotgun (WGS) entry which is preliminary data.</text>
</comment>
<dbReference type="InterPro" id="IPR036872">
    <property type="entry name" value="CH_dom_sf"/>
</dbReference>
<dbReference type="Pfam" id="PF00307">
    <property type="entry name" value="CH"/>
    <property type="match status" value="1"/>
</dbReference>
<dbReference type="SUPFAM" id="SSF47576">
    <property type="entry name" value="Calponin-homology domain, CH-domain"/>
    <property type="match status" value="1"/>
</dbReference>
<dbReference type="EMBL" id="MCFE01000426">
    <property type="protein sequence ID" value="ORX89723.1"/>
    <property type="molecule type" value="Genomic_DNA"/>
</dbReference>
<dbReference type="AlphaFoldDB" id="A0A1Y1XVH4"/>
<feature type="domain" description="Calponin-homology (CH)" evidence="1">
    <location>
        <begin position="12"/>
        <end position="118"/>
    </location>
</feature>
<dbReference type="SMART" id="SM00033">
    <property type="entry name" value="CH"/>
    <property type="match status" value="1"/>
</dbReference>
<dbReference type="Gene3D" id="1.10.418.10">
    <property type="entry name" value="Calponin-like domain"/>
    <property type="match status" value="1"/>
</dbReference>
<dbReference type="OrthoDB" id="775356at2759"/>
<dbReference type="PANTHER" id="PTHR14149">
    <property type="entry name" value="RAS GTPASE-ACTIVATING PROTEIN WITH IQ MOTIF"/>
    <property type="match status" value="1"/>
</dbReference>
<evidence type="ECO:0000313" key="3">
    <source>
        <dbReference type="Proteomes" id="UP000193498"/>
    </source>
</evidence>
<dbReference type="STRING" id="1314790.A0A1Y1XVH4"/>
<dbReference type="GO" id="GO:1903479">
    <property type="term" value="P:mitotic actomyosin contractile ring assembly actin filament organization"/>
    <property type="evidence" value="ECO:0007669"/>
    <property type="project" value="TreeGrafter"/>
</dbReference>
<gene>
    <name evidence="2" type="ORF">K493DRAFT_232616</name>
</gene>
<dbReference type="PROSITE" id="PS50021">
    <property type="entry name" value="CH"/>
    <property type="match status" value="1"/>
</dbReference>
<evidence type="ECO:0000259" key="1">
    <source>
        <dbReference type="PROSITE" id="PS50021"/>
    </source>
</evidence>
<dbReference type="InterPro" id="IPR001715">
    <property type="entry name" value="CH_dom"/>
</dbReference>
<organism evidence="2 3">
    <name type="scientific">Basidiobolus meristosporus CBS 931.73</name>
    <dbReference type="NCBI Taxonomy" id="1314790"/>
    <lineage>
        <taxon>Eukaryota</taxon>
        <taxon>Fungi</taxon>
        <taxon>Fungi incertae sedis</taxon>
        <taxon>Zoopagomycota</taxon>
        <taxon>Entomophthoromycotina</taxon>
        <taxon>Basidiobolomycetes</taxon>
        <taxon>Basidiobolales</taxon>
        <taxon>Basidiobolaceae</taxon>
        <taxon>Basidiobolus</taxon>
    </lineage>
</organism>
<evidence type="ECO:0000313" key="2">
    <source>
        <dbReference type="EMBL" id="ORX89723.1"/>
    </source>
</evidence>
<dbReference type="Proteomes" id="UP000193498">
    <property type="component" value="Unassembled WGS sequence"/>
</dbReference>
<dbReference type="GO" id="GO:0110085">
    <property type="term" value="C:mitotic actomyosin contractile ring"/>
    <property type="evidence" value="ECO:0007669"/>
    <property type="project" value="TreeGrafter"/>
</dbReference>
<name>A0A1Y1XVH4_9FUNG</name>
<dbReference type="CDD" id="cd21206">
    <property type="entry name" value="CH_IQGAP"/>
    <property type="match status" value="1"/>
</dbReference>
<proteinExistence type="predicted"/>
<sequence>MERRNIQVYEYLCHIGEAKDWLETCIEEEIAPIDKIEQSLRDGVIIAKIARIYEPSSVKKIFQDPRIQYRHSDNINYFLDAIRKIGLPENFHFELTDLYAKKNLPKVIYCIHALGYLLK</sequence>
<accession>A0A1Y1XVH4</accession>
<keyword evidence="3" id="KW-1185">Reference proteome</keyword>
<dbReference type="GO" id="GO:0005516">
    <property type="term" value="F:calmodulin binding"/>
    <property type="evidence" value="ECO:0007669"/>
    <property type="project" value="TreeGrafter"/>
</dbReference>
<reference evidence="2 3" key="1">
    <citation type="submission" date="2016-07" db="EMBL/GenBank/DDBJ databases">
        <title>Pervasive Adenine N6-methylation of Active Genes in Fungi.</title>
        <authorList>
            <consortium name="DOE Joint Genome Institute"/>
            <person name="Mondo S.J."/>
            <person name="Dannebaum R.O."/>
            <person name="Kuo R.C."/>
            <person name="Labutti K."/>
            <person name="Haridas S."/>
            <person name="Kuo A."/>
            <person name="Salamov A."/>
            <person name="Ahrendt S.R."/>
            <person name="Lipzen A."/>
            <person name="Sullivan W."/>
            <person name="Andreopoulos W.B."/>
            <person name="Clum A."/>
            <person name="Lindquist E."/>
            <person name="Daum C."/>
            <person name="Ramamoorthy G.K."/>
            <person name="Gryganskyi A."/>
            <person name="Culley D."/>
            <person name="Magnuson J.K."/>
            <person name="James T.Y."/>
            <person name="O'Malley M.A."/>
            <person name="Stajich J.E."/>
            <person name="Spatafora J.W."/>
            <person name="Visel A."/>
            <person name="Grigoriev I.V."/>
        </authorList>
    </citation>
    <scope>NUCLEOTIDE SEQUENCE [LARGE SCALE GENOMIC DNA]</scope>
    <source>
        <strain evidence="2 3">CBS 931.73</strain>
    </source>
</reference>